<comment type="caution">
    <text evidence="7">The sequence shown here is derived from an EMBL/GenBank/DDBJ whole genome shotgun (WGS) entry which is preliminary data.</text>
</comment>
<dbReference type="OrthoDB" id="9803968at2"/>
<dbReference type="InterPro" id="IPR000873">
    <property type="entry name" value="AMP-dep_synth/lig_dom"/>
</dbReference>
<dbReference type="GO" id="GO:0006629">
    <property type="term" value="P:lipid metabolic process"/>
    <property type="evidence" value="ECO:0007669"/>
    <property type="project" value="InterPro"/>
</dbReference>
<evidence type="ECO:0000256" key="2">
    <source>
        <dbReference type="ARBA" id="ARBA00022598"/>
    </source>
</evidence>
<dbReference type="InterPro" id="IPR020845">
    <property type="entry name" value="AMP-binding_CS"/>
</dbReference>
<dbReference type="Proteomes" id="UP000294662">
    <property type="component" value="Unassembled WGS sequence"/>
</dbReference>
<protein>
    <submittedName>
        <fullName evidence="7">Acetoacetate--CoA ligase</fullName>
        <ecNumber evidence="7">6.2.1.16</ecNumber>
    </submittedName>
</protein>
<keyword evidence="3" id="KW-0547">Nucleotide-binding</keyword>
<feature type="domain" description="Acetyl-coenzyme A synthetase N-terminal" evidence="6">
    <location>
        <begin position="39"/>
        <end position="92"/>
    </location>
</feature>
<sequence length="651" mass="71402">MSAERPILWTPSKDRIEGSRMAEFMRWLSETRGLTFDDYNALWTWSVTDLDGFWSALWDFFDIPASKRCDTMLAERRMPGAVWCPEGRMNFAEVMLRPAQARPDAEALVVRSETFGDSRLTWAELSAQVASVAARFRAMGVGQGDRVVAILPNTETALIACLATASIGAIWSLCAPDMGHVAILDRFRQIEPKLIIAQDGYVHAGKMIDRREVLSTIFDGLETLEQRVLLPVVGDLPEGAVAWSDLIGDTSEPEFAQVPFDHPLWIVYSSGTTGNPKPIVHGHGGIILEGAKQSLHQDLRAGDRFCWLTSSGWVMWNAQFVALGQGVTLALFDGAPNHPDMLALWRFAAEERLTYLGVGAAYITVCIKAGIRPRDELDLSALVSLGTTGSPLTSDGYDWIYDAVDRDIWLAPISGGTDFAGAFVCGNPMLPVRAGEMQCRALGNAVRAYDDMGNELIGEVGELVCTEPLPSMPLYFWGDTDGTRLHESYFDTYPGIWRHGDWIEITPEGGSVIYGRSDATINRKGLRLGSSEIYQAVEGLEEVMDSMVVDLEFLGRESFMPLFVALAPGLSLDDALKDKINNAIRASVSARFVPNAIVQVAEIPRTLSGKKLEVPVKKLLLGAKPESVVNRDSMANPDSFDPFIAYAAARA</sequence>
<gene>
    <name evidence="7" type="ORF">E1B25_19675</name>
</gene>
<dbReference type="EMBL" id="SMFP01000019">
    <property type="protein sequence ID" value="TDE34548.1"/>
    <property type="molecule type" value="Genomic_DNA"/>
</dbReference>
<proteinExistence type="inferred from homology"/>
<dbReference type="SUPFAM" id="SSF56801">
    <property type="entry name" value="Acetyl-CoA synthetase-like"/>
    <property type="match status" value="1"/>
</dbReference>
<dbReference type="NCBIfam" id="TIGR01217">
    <property type="entry name" value="ac_ac_CoA_syn"/>
    <property type="match status" value="1"/>
</dbReference>
<dbReference type="AlphaFoldDB" id="A0A4R5EJB6"/>
<dbReference type="NCBIfam" id="NF002937">
    <property type="entry name" value="PRK03584.1"/>
    <property type="match status" value="1"/>
</dbReference>
<accession>A0A4R5EJB6</accession>
<reference evidence="7 8" key="1">
    <citation type="submission" date="2019-03" db="EMBL/GenBank/DDBJ databases">
        <authorList>
            <person name="Zhang S."/>
        </authorList>
    </citation>
    <scope>NUCLEOTIDE SEQUENCE [LARGE SCALE GENOMIC DNA]</scope>
    <source>
        <strain evidence="7 8">S4J41</strain>
    </source>
</reference>
<name>A0A4R5EJB6_9RHOB</name>
<evidence type="ECO:0000313" key="7">
    <source>
        <dbReference type="EMBL" id="TDE34548.1"/>
    </source>
</evidence>
<comment type="similarity">
    <text evidence="1">Belongs to the ATP-dependent AMP-binding enzyme family.</text>
</comment>
<keyword evidence="2 7" id="KW-0436">Ligase</keyword>
<dbReference type="EC" id="6.2.1.16" evidence="7"/>
<feature type="domain" description="AMP-dependent synthetase/ligase" evidence="5">
    <location>
        <begin position="99"/>
        <end position="468"/>
    </location>
</feature>
<organism evidence="7 8">
    <name type="scientific">Antarcticimicrobium sediminis</name>
    <dbReference type="NCBI Taxonomy" id="2546227"/>
    <lineage>
        <taxon>Bacteria</taxon>
        <taxon>Pseudomonadati</taxon>
        <taxon>Pseudomonadota</taxon>
        <taxon>Alphaproteobacteria</taxon>
        <taxon>Rhodobacterales</taxon>
        <taxon>Paracoccaceae</taxon>
        <taxon>Antarcticimicrobium</taxon>
    </lineage>
</organism>
<dbReference type="InterPro" id="IPR045851">
    <property type="entry name" value="AMP-bd_C_sf"/>
</dbReference>
<dbReference type="Gene3D" id="3.40.50.12780">
    <property type="entry name" value="N-terminal domain of ligase-like"/>
    <property type="match status" value="1"/>
</dbReference>
<keyword evidence="4" id="KW-0067">ATP-binding</keyword>
<evidence type="ECO:0000259" key="5">
    <source>
        <dbReference type="Pfam" id="PF00501"/>
    </source>
</evidence>
<dbReference type="Pfam" id="PF16177">
    <property type="entry name" value="ACAS_N"/>
    <property type="match status" value="1"/>
</dbReference>
<keyword evidence="8" id="KW-1185">Reference proteome</keyword>
<dbReference type="Pfam" id="PF00501">
    <property type="entry name" value="AMP-binding"/>
    <property type="match status" value="1"/>
</dbReference>
<evidence type="ECO:0000259" key="6">
    <source>
        <dbReference type="Pfam" id="PF16177"/>
    </source>
</evidence>
<dbReference type="GO" id="GO:0030729">
    <property type="term" value="F:acetoacetate-CoA ligase activity"/>
    <property type="evidence" value="ECO:0007669"/>
    <property type="project" value="UniProtKB-EC"/>
</dbReference>
<dbReference type="PROSITE" id="PS00455">
    <property type="entry name" value="AMP_BINDING"/>
    <property type="match status" value="1"/>
</dbReference>
<dbReference type="PANTHER" id="PTHR42921">
    <property type="entry name" value="ACETOACETYL-COA SYNTHETASE"/>
    <property type="match status" value="1"/>
</dbReference>
<evidence type="ECO:0000256" key="4">
    <source>
        <dbReference type="ARBA" id="ARBA00022840"/>
    </source>
</evidence>
<dbReference type="InterPro" id="IPR032387">
    <property type="entry name" value="ACAS_N"/>
</dbReference>
<evidence type="ECO:0000313" key="8">
    <source>
        <dbReference type="Proteomes" id="UP000294662"/>
    </source>
</evidence>
<dbReference type="InterPro" id="IPR005914">
    <property type="entry name" value="Acac_CoA_synth"/>
</dbReference>
<dbReference type="RefSeq" id="WP_132831286.1">
    <property type="nucleotide sequence ID" value="NZ_SMFP01000019.1"/>
</dbReference>
<dbReference type="GO" id="GO:0005524">
    <property type="term" value="F:ATP binding"/>
    <property type="evidence" value="ECO:0007669"/>
    <property type="project" value="UniProtKB-KW"/>
</dbReference>
<evidence type="ECO:0000256" key="1">
    <source>
        <dbReference type="ARBA" id="ARBA00006432"/>
    </source>
</evidence>
<dbReference type="Gene3D" id="3.30.300.30">
    <property type="match status" value="1"/>
</dbReference>
<evidence type="ECO:0000256" key="3">
    <source>
        <dbReference type="ARBA" id="ARBA00022741"/>
    </source>
</evidence>
<dbReference type="InterPro" id="IPR042099">
    <property type="entry name" value="ANL_N_sf"/>
</dbReference>
<dbReference type="PANTHER" id="PTHR42921:SF1">
    <property type="entry name" value="ACETOACETYL-COA SYNTHETASE"/>
    <property type="match status" value="1"/>
</dbReference>